<dbReference type="Gene3D" id="3.40.50.300">
    <property type="entry name" value="P-loop containing nucleotide triphosphate hydrolases"/>
    <property type="match status" value="1"/>
</dbReference>
<keyword evidence="1 6" id="KW-0479">Metal-binding</keyword>
<dbReference type="CDD" id="cd19497">
    <property type="entry name" value="RecA-like_ClpX"/>
    <property type="match status" value="1"/>
</dbReference>
<comment type="similarity">
    <text evidence="6 7">Belongs to the ClpX chaperone family.</text>
</comment>
<dbReference type="PANTHER" id="PTHR48102">
    <property type="entry name" value="ATP-DEPENDENT CLP PROTEASE ATP-BINDING SUBUNIT CLPX-LIKE, MITOCHONDRIAL-RELATED"/>
    <property type="match status" value="1"/>
</dbReference>
<dbReference type="InterPro" id="IPR059188">
    <property type="entry name" value="Znf_CLPX-like"/>
</dbReference>
<keyword evidence="10" id="KW-0378">Hydrolase</keyword>
<dbReference type="RefSeq" id="WP_084285041.1">
    <property type="nucleotide sequence ID" value="NZ_FWXJ01000013.1"/>
</dbReference>
<keyword evidence="4 6" id="KW-0067">ATP-binding</keyword>
<evidence type="ECO:0000313" key="10">
    <source>
        <dbReference type="EMBL" id="SMC72249.1"/>
    </source>
</evidence>
<keyword evidence="3 6" id="KW-0862">Zinc</keyword>
<dbReference type="NCBIfam" id="TIGR00382">
    <property type="entry name" value="clpX"/>
    <property type="match status" value="1"/>
</dbReference>
<dbReference type="InterPro" id="IPR004487">
    <property type="entry name" value="Clp_protease_ATP-bd_su_ClpX"/>
</dbReference>
<protein>
    <recommendedName>
        <fullName evidence="6">ATP-dependent Clp protease ATP-binding subunit ClpX</fullName>
    </recommendedName>
</protein>
<feature type="binding site" evidence="6 7">
    <location>
        <position position="14"/>
    </location>
    <ligand>
        <name>Zn(2+)</name>
        <dbReference type="ChEBI" id="CHEBI:29105"/>
    </ligand>
</feature>
<feature type="binding site" evidence="6">
    <location>
        <begin position="151"/>
        <end position="158"/>
    </location>
    <ligand>
        <name>ATP</name>
        <dbReference type="ChEBI" id="CHEBI:30616"/>
    </ligand>
</feature>
<evidence type="ECO:0000256" key="4">
    <source>
        <dbReference type="ARBA" id="ARBA00022840"/>
    </source>
</evidence>
<comment type="function">
    <text evidence="6">ATP-dependent specificity component of the Clp protease. It directs the protease to specific substrates. Can perform chaperone functions in the absence of ClpP.</text>
</comment>
<feature type="binding site" evidence="6 7">
    <location>
        <position position="39"/>
    </location>
    <ligand>
        <name>Zn(2+)</name>
        <dbReference type="ChEBI" id="CHEBI:29105"/>
    </ligand>
</feature>
<dbReference type="Pfam" id="PF07724">
    <property type="entry name" value="AAA_2"/>
    <property type="match status" value="1"/>
</dbReference>
<dbReference type="Proteomes" id="UP000192708">
    <property type="component" value="Unassembled WGS sequence"/>
</dbReference>
<evidence type="ECO:0000256" key="2">
    <source>
        <dbReference type="ARBA" id="ARBA00022741"/>
    </source>
</evidence>
<dbReference type="FunFam" id="3.40.50.300:FF:000005">
    <property type="entry name" value="ATP-dependent Clp protease ATP-binding subunit ClpX"/>
    <property type="match status" value="1"/>
</dbReference>
<keyword evidence="11" id="KW-1185">Reference proteome</keyword>
<dbReference type="InterPro" id="IPR019489">
    <property type="entry name" value="Clp_ATPase_C"/>
</dbReference>
<proteinExistence type="inferred from homology"/>
<evidence type="ECO:0000256" key="6">
    <source>
        <dbReference type="HAMAP-Rule" id="MF_00175"/>
    </source>
</evidence>
<evidence type="ECO:0000256" key="1">
    <source>
        <dbReference type="ARBA" id="ARBA00022723"/>
    </source>
</evidence>
<dbReference type="InterPro" id="IPR050052">
    <property type="entry name" value="ATP-dep_Clp_protease_ClpX"/>
</dbReference>
<dbReference type="Gene3D" id="6.20.220.10">
    <property type="entry name" value="ClpX chaperone, C4-type zinc finger domain"/>
    <property type="match status" value="1"/>
</dbReference>
<feature type="region of interest" description="Disordered" evidence="8">
    <location>
        <begin position="106"/>
        <end position="131"/>
    </location>
</feature>
<dbReference type="Gene3D" id="1.10.8.60">
    <property type="match status" value="1"/>
</dbReference>
<dbReference type="GO" id="GO:0009376">
    <property type="term" value="C:HslUV protease complex"/>
    <property type="evidence" value="ECO:0007669"/>
    <property type="project" value="TreeGrafter"/>
</dbReference>
<dbReference type="GO" id="GO:0051082">
    <property type="term" value="F:unfolded protein binding"/>
    <property type="evidence" value="ECO:0007669"/>
    <property type="project" value="UniProtKB-UniRule"/>
</dbReference>
<dbReference type="GO" id="GO:0016887">
    <property type="term" value="F:ATP hydrolysis activity"/>
    <property type="evidence" value="ECO:0007669"/>
    <property type="project" value="InterPro"/>
</dbReference>
<dbReference type="GO" id="GO:0046983">
    <property type="term" value="F:protein dimerization activity"/>
    <property type="evidence" value="ECO:0007669"/>
    <property type="project" value="UniProtKB-UniRule"/>
</dbReference>
<dbReference type="GO" id="GO:0008233">
    <property type="term" value="F:peptidase activity"/>
    <property type="evidence" value="ECO:0007669"/>
    <property type="project" value="UniProtKB-KW"/>
</dbReference>
<dbReference type="SMART" id="SM00382">
    <property type="entry name" value="AAA"/>
    <property type="match status" value="1"/>
</dbReference>
<dbReference type="OrthoDB" id="9804062at2"/>
<dbReference type="InterPro" id="IPR003959">
    <property type="entry name" value="ATPase_AAA_core"/>
</dbReference>
<dbReference type="PROSITE" id="PS51902">
    <property type="entry name" value="CLPX_ZB"/>
    <property type="match status" value="1"/>
</dbReference>
<dbReference type="InterPro" id="IPR003593">
    <property type="entry name" value="AAA+_ATPase"/>
</dbReference>
<dbReference type="SMART" id="SM01086">
    <property type="entry name" value="ClpB_D2-small"/>
    <property type="match status" value="1"/>
</dbReference>
<evidence type="ECO:0000313" key="11">
    <source>
        <dbReference type="Proteomes" id="UP000192708"/>
    </source>
</evidence>
<dbReference type="InterPro" id="IPR027417">
    <property type="entry name" value="P-loop_NTPase"/>
</dbReference>
<name>A0A1W2BH36_9BURK</name>
<dbReference type="GO" id="GO:0051301">
    <property type="term" value="P:cell division"/>
    <property type="evidence" value="ECO:0007669"/>
    <property type="project" value="TreeGrafter"/>
</dbReference>
<dbReference type="FunFam" id="1.10.8.60:FF:000002">
    <property type="entry name" value="ATP-dependent Clp protease ATP-binding subunit ClpX"/>
    <property type="match status" value="1"/>
</dbReference>
<keyword evidence="2 6" id="KW-0547">Nucleotide-binding</keyword>
<dbReference type="NCBIfam" id="NF003745">
    <property type="entry name" value="PRK05342.1"/>
    <property type="match status" value="1"/>
</dbReference>
<dbReference type="InterPro" id="IPR010603">
    <property type="entry name" value="Znf_CppX_C4"/>
</dbReference>
<dbReference type="HAMAP" id="MF_00175">
    <property type="entry name" value="ClpX"/>
    <property type="match status" value="1"/>
</dbReference>
<dbReference type="InterPro" id="IPR046425">
    <property type="entry name" value="ClpX_bact"/>
</dbReference>
<dbReference type="GO" id="GO:0051603">
    <property type="term" value="P:proteolysis involved in protein catabolic process"/>
    <property type="evidence" value="ECO:0007669"/>
    <property type="project" value="TreeGrafter"/>
</dbReference>
<dbReference type="GO" id="GO:0005524">
    <property type="term" value="F:ATP binding"/>
    <property type="evidence" value="ECO:0007669"/>
    <property type="project" value="UniProtKB-UniRule"/>
</dbReference>
<accession>A0A1W2BH36</accession>
<dbReference type="AlphaFoldDB" id="A0A1W2BH36"/>
<gene>
    <name evidence="6" type="primary">clpX</name>
    <name evidence="10" type="ORF">SAMN06296008_11346</name>
</gene>
<dbReference type="PANTHER" id="PTHR48102:SF7">
    <property type="entry name" value="ATP-DEPENDENT CLP PROTEASE ATP-BINDING SUBUNIT CLPX-LIKE, MITOCHONDRIAL"/>
    <property type="match status" value="1"/>
</dbReference>
<evidence type="ECO:0000259" key="9">
    <source>
        <dbReference type="PROSITE" id="PS51902"/>
    </source>
</evidence>
<evidence type="ECO:0000256" key="3">
    <source>
        <dbReference type="ARBA" id="ARBA00022833"/>
    </source>
</evidence>
<feature type="domain" description="ClpX-type ZB" evidence="9">
    <location>
        <begin position="2"/>
        <end position="55"/>
    </location>
</feature>
<dbReference type="SUPFAM" id="SSF57716">
    <property type="entry name" value="Glucocorticoid receptor-like (DNA-binding domain)"/>
    <property type="match status" value="1"/>
</dbReference>
<dbReference type="Pfam" id="PF06689">
    <property type="entry name" value="zf-C4_ClpX"/>
    <property type="match status" value="1"/>
</dbReference>
<organism evidence="10 11">
    <name type="scientific">Polynucleobacter kasalickyi</name>
    <dbReference type="NCBI Taxonomy" id="1938817"/>
    <lineage>
        <taxon>Bacteria</taxon>
        <taxon>Pseudomonadati</taxon>
        <taxon>Pseudomonadota</taxon>
        <taxon>Betaproteobacteria</taxon>
        <taxon>Burkholderiales</taxon>
        <taxon>Burkholderiaceae</taxon>
        <taxon>Polynucleobacter</taxon>
    </lineage>
</organism>
<feature type="binding site" evidence="6 7">
    <location>
        <position position="36"/>
    </location>
    <ligand>
        <name>Zn(2+)</name>
        <dbReference type="ChEBI" id="CHEBI:29105"/>
    </ligand>
</feature>
<evidence type="ECO:0000256" key="7">
    <source>
        <dbReference type="PROSITE-ProRule" id="PRU01250"/>
    </source>
</evidence>
<keyword evidence="5 6" id="KW-0143">Chaperone</keyword>
<dbReference type="SUPFAM" id="SSF52540">
    <property type="entry name" value="P-loop containing nucleoside triphosphate hydrolases"/>
    <property type="match status" value="1"/>
</dbReference>
<dbReference type="GO" id="GO:0008270">
    <property type="term" value="F:zinc ion binding"/>
    <property type="evidence" value="ECO:0007669"/>
    <property type="project" value="UniProtKB-UniRule"/>
</dbReference>
<comment type="subunit">
    <text evidence="6">Component of the ClpX-ClpP complex. Forms a hexameric ring that, in the presence of ATP, binds to fourteen ClpP subunits assembled into a disk-like structure with a central cavity, resembling the structure of eukaryotic proteasomes.</text>
</comment>
<dbReference type="InterPro" id="IPR038366">
    <property type="entry name" value="Znf_CppX_C4_sf"/>
</dbReference>
<dbReference type="SMART" id="SM00994">
    <property type="entry name" value="zf-C4_ClpX"/>
    <property type="match status" value="1"/>
</dbReference>
<evidence type="ECO:0000256" key="8">
    <source>
        <dbReference type="SAM" id="MobiDB-lite"/>
    </source>
</evidence>
<feature type="binding site" evidence="6 7">
    <location>
        <position position="17"/>
    </location>
    <ligand>
        <name>Zn(2+)</name>
        <dbReference type="ChEBI" id="CHEBI:29105"/>
    </ligand>
</feature>
<sequence>MSNKSDNSNSNLICSFCGKNHDEVVRMIAGPSVFICDECVALCNEVIAEGGKSNADSKDDSKNQPLPSPKEIRQNLDQYVIGQDQAKKTLAVAVYNHYKRLNNLKPVQSSSAQKSESKDSKDAKESAPPVKKSALINGVELAKSNILLIGPTGSGKTLLAQSLARMLDVPFVMADATTLTEAGYVGEDVENIIQKLLQACSYDVEKAQKGIVYIDEIDKISRKSENPSITRDVSGEGVQQALLKLVEGTMASIPPQGGRKHPNQEFLQIDTTNILFICGGAFDGLEKIINQRNTKTGIGFNAEVQSKDIRNFGELIKNVEPEDLIKFGLIPELIGRLPVTATLTQLDEDALIQILTEPKNALVKQYQALFGLEGVALEFRDEALHAIAKKAMIRNTGARGLRSIVEATLLNVMYDLPSQTDVEKVVIDLNCIEGGDPVIVYKSASSAA</sequence>
<evidence type="ECO:0000256" key="5">
    <source>
        <dbReference type="ARBA" id="ARBA00023186"/>
    </source>
</evidence>
<dbReference type="Pfam" id="PF10431">
    <property type="entry name" value="ClpB_D2-small"/>
    <property type="match status" value="1"/>
</dbReference>
<dbReference type="GO" id="GO:0140662">
    <property type="term" value="F:ATP-dependent protein folding chaperone"/>
    <property type="evidence" value="ECO:0007669"/>
    <property type="project" value="InterPro"/>
</dbReference>
<dbReference type="EMBL" id="FWXJ01000013">
    <property type="protein sequence ID" value="SMC72249.1"/>
    <property type="molecule type" value="Genomic_DNA"/>
</dbReference>
<dbReference type="STRING" id="1938817.SAMN06296008_11346"/>
<keyword evidence="10" id="KW-0645">Protease</keyword>
<feature type="compositionally biased region" description="Basic and acidic residues" evidence="8">
    <location>
        <begin position="115"/>
        <end position="125"/>
    </location>
</feature>
<reference evidence="10 11" key="1">
    <citation type="submission" date="2017-04" db="EMBL/GenBank/DDBJ databases">
        <authorList>
            <person name="Afonso C.L."/>
            <person name="Miller P.J."/>
            <person name="Scott M.A."/>
            <person name="Spackman E."/>
            <person name="Goraichik I."/>
            <person name="Dimitrov K.M."/>
            <person name="Suarez D.L."/>
            <person name="Swayne D.E."/>
        </authorList>
    </citation>
    <scope>NUCLEOTIDE SEQUENCE [LARGE SCALE GENOMIC DNA]</scope>
    <source>
        <strain evidence="10 11">VK13</strain>
    </source>
</reference>